<dbReference type="AlphaFoldDB" id="A0A9D4TA48"/>
<keyword evidence="1" id="KW-0732">Signal</keyword>
<evidence type="ECO:0000313" key="3">
    <source>
        <dbReference type="EMBL" id="KAH7983678.1"/>
    </source>
</evidence>
<accession>A0A9D4TA48</accession>
<gene>
    <name evidence="3" type="ORF">HPB52_013419</name>
</gene>
<dbReference type="InterPro" id="IPR052728">
    <property type="entry name" value="O2_lipid_transport_reg"/>
</dbReference>
<organism evidence="3 4">
    <name type="scientific">Rhipicephalus sanguineus</name>
    <name type="common">Brown dog tick</name>
    <name type="synonym">Ixodes sanguineus</name>
    <dbReference type="NCBI Taxonomy" id="34632"/>
    <lineage>
        <taxon>Eukaryota</taxon>
        <taxon>Metazoa</taxon>
        <taxon>Ecdysozoa</taxon>
        <taxon>Arthropoda</taxon>
        <taxon>Chelicerata</taxon>
        <taxon>Arachnida</taxon>
        <taxon>Acari</taxon>
        <taxon>Parasitiformes</taxon>
        <taxon>Ixodida</taxon>
        <taxon>Ixodoidea</taxon>
        <taxon>Ixodidae</taxon>
        <taxon>Rhipicephalinae</taxon>
        <taxon>Rhipicephalus</taxon>
        <taxon>Rhipicephalus</taxon>
    </lineage>
</organism>
<feature type="domain" description="Nose resistant-to-fluoxetine protein N-terminal" evidence="2">
    <location>
        <begin position="77"/>
        <end position="232"/>
    </location>
</feature>
<evidence type="ECO:0000313" key="4">
    <source>
        <dbReference type="Proteomes" id="UP000821837"/>
    </source>
</evidence>
<reference evidence="3" key="2">
    <citation type="submission" date="2021-09" db="EMBL/GenBank/DDBJ databases">
        <authorList>
            <person name="Jia N."/>
            <person name="Wang J."/>
            <person name="Shi W."/>
            <person name="Du L."/>
            <person name="Sun Y."/>
            <person name="Zhan W."/>
            <person name="Jiang J."/>
            <person name="Wang Q."/>
            <person name="Zhang B."/>
            <person name="Ji P."/>
            <person name="Sakyi L.B."/>
            <person name="Cui X."/>
            <person name="Yuan T."/>
            <person name="Jiang B."/>
            <person name="Yang W."/>
            <person name="Lam T.T.-Y."/>
            <person name="Chang Q."/>
            <person name="Ding S."/>
            <person name="Wang X."/>
            <person name="Zhu J."/>
            <person name="Ruan X."/>
            <person name="Zhao L."/>
            <person name="Wei J."/>
            <person name="Que T."/>
            <person name="Du C."/>
            <person name="Cheng J."/>
            <person name="Dai P."/>
            <person name="Han X."/>
            <person name="Huang E."/>
            <person name="Gao Y."/>
            <person name="Liu J."/>
            <person name="Shao H."/>
            <person name="Ye R."/>
            <person name="Li L."/>
            <person name="Wei W."/>
            <person name="Wang X."/>
            <person name="Wang C."/>
            <person name="Huo Q."/>
            <person name="Li W."/>
            <person name="Guo W."/>
            <person name="Chen H."/>
            <person name="Chen S."/>
            <person name="Zhou L."/>
            <person name="Zhou L."/>
            <person name="Ni X."/>
            <person name="Tian J."/>
            <person name="Zhou Y."/>
            <person name="Sheng Y."/>
            <person name="Liu T."/>
            <person name="Pan Y."/>
            <person name="Xia L."/>
            <person name="Li J."/>
            <person name="Zhao F."/>
            <person name="Cao W."/>
        </authorList>
    </citation>
    <scope>NUCLEOTIDE SEQUENCE</scope>
    <source>
        <strain evidence="3">Rsan-2018</strain>
        <tissue evidence="3">Larvae</tissue>
    </source>
</reference>
<dbReference type="PANTHER" id="PTHR11161:SF0">
    <property type="entry name" value="O-ACYLTRANSFERASE LIKE PROTEIN"/>
    <property type="match status" value="1"/>
</dbReference>
<protein>
    <recommendedName>
        <fullName evidence="2">Nose resistant-to-fluoxetine protein N-terminal domain-containing protein</fullName>
    </recommendedName>
</protein>
<keyword evidence="4" id="KW-1185">Reference proteome</keyword>
<proteinExistence type="predicted"/>
<dbReference type="SMART" id="SM00703">
    <property type="entry name" value="NRF"/>
    <property type="match status" value="1"/>
</dbReference>
<reference evidence="3" key="1">
    <citation type="journal article" date="2020" name="Cell">
        <title>Large-Scale Comparative Analyses of Tick Genomes Elucidate Their Genetic Diversity and Vector Capacities.</title>
        <authorList>
            <consortium name="Tick Genome and Microbiome Consortium (TIGMIC)"/>
            <person name="Jia N."/>
            <person name="Wang J."/>
            <person name="Shi W."/>
            <person name="Du L."/>
            <person name="Sun Y."/>
            <person name="Zhan W."/>
            <person name="Jiang J.F."/>
            <person name="Wang Q."/>
            <person name="Zhang B."/>
            <person name="Ji P."/>
            <person name="Bell-Sakyi L."/>
            <person name="Cui X.M."/>
            <person name="Yuan T.T."/>
            <person name="Jiang B.G."/>
            <person name="Yang W.F."/>
            <person name="Lam T.T."/>
            <person name="Chang Q.C."/>
            <person name="Ding S.J."/>
            <person name="Wang X.J."/>
            <person name="Zhu J.G."/>
            <person name="Ruan X.D."/>
            <person name="Zhao L."/>
            <person name="Wei J.T."/>
            <person name="Ye R.Z."/>
            <person name="Que T.C."/>
            <person name="Du C.H."/>
            <person name="Zhou Y.H."/>
            <person name="Cheng J.X."/>
            <person name="Dai P.F."/>
            <person name="Guo W.B."/>
            <person name="Han X.H."/>
            <person name="Huang E.J."/>
            <person name="Li L.F."/>
            <person name="Wei W."/>
            <person name="Gao Y.C."/>
            <person name="Liu J.Z."/>
            <person name="Shao H.Z."/>
            <person name="Wang X."/>
            <person name="Wang C.C."/>
            <person name="Yang T.C."/>
            <person name="Huo Q.B."/>
            <person name="Li W."/>
            <person name="Chen H.Y."/>
            <person name="Chen S.E."/>
            <person name="Zhou L.G."/>
            <person name="Ni X.B."/>
            <person name="Tian J.H."/>
            <person name="Sheng Y."/>
            <person name="Liu T."/>
            <person name="Pan Y.S."/>
            <person name="Xia L.Y."/>
            <person name="Li J."/>
            <person name="Zhao F."/>
            <person name="Cao W.C."/>
        </authorList>
    </citation>
    <scope>NUCLEOTIDE SEQUENCE</scope>
    <source>
        <strain evidence="3">Rsan-2018</strain>
    </source>
</reference>
<dbReference type="Proteomes" id="UP000821837">
    <property type="component" value="Chromosome 1"/>
</dbReference>
<dbReference type="VEuPathDB" id="VectorBase:RSAN_047786"/>
<evidence type="ECO:0000259" key="2">
    <source>
        <dbReference type="SMART" id="SM00703"/>
    </source>
</evidence>
<sequence>MHYLVVLLAVAELSLSMAGQLHRRSVASPSEPTTTTEAAAFAYSADELRELARGIMKDATKKLFPYVQDLAYDQNLPQECISSLFKLSQGLRGNKLWAFKFLDSMGRPPAGLLEGSMGALGSYDECLSIAVPGADDESIAFRGQYCTLFVKPELNDKWLDMLQRSVDQYPLPVRKRLQNVTHLKQFYGHWLVGGMRLGVCLPSTCSGKDLKYMLDRFAKPLKISTKVSACAVDKPVTFTNLQLFMITHVGQIIILTGHLGGHVILTIGMVETEWSM</sequence>
<feature type="signal peptide" evidence="1">
    <location>
        <begin position="1"/>
        <end position="18"/>
    </location>
</feature>
<feature type="chain" id="PRO_5038679773" description="Nose resistant-to-fluoxetine protein N-terminal domain-containing protein" evidence="1">
    <location>
        <begin position="19"/>
        <end position="276"/>
    </location>
</feature>
<dbReference type="EMBL" id="JABSTV010001245">
    <property type="protein sequence ID" value="KAH7983678.1"/>
    <property type="molecule type" value="Genomic_DNA"/>
</dbReference>
<dbReference type="InterPro" id="IPR006621">
    <property type="entry name" value="Nose-resist-to-fluoxetine_N"/>
</dbReference>
<dbReference type="PANTHER" id="PTHR11161">
    <property type="entry name" value="O-ACYLTRANSFERASE"/>
    <property type="match status" value="1"/>
</dbReference>
<name>A0A9D4TA48_RHISA</name>
<evidence type="ECO:0000256" key="1">
    <source>
        <dbReference type="SAM" id="SignalP"/>
    </source>
</evidence>
<comment type="caution">
    <text evidence="3">The sequence shown here is derived from an EMBL/GenBank/DDBJ whole genome shotgun (WGS) entry which is preliminary data.</text>
</comment>
<dbReference type="Pfam" id="PF20146">
    <property type="entry name" value="NRF"/>
    <property type="match status" value="1"/>
</dbReference>